<keyword evidence="1" id="KW-0472">Membrane</keyword>
<name>A0A1Q4P6I4_SERMA</name>
<evidence type="ECO:0000313" key="2">
    <source>
        <dbReference type="EMBL" id="OKB68717.1"/>
    </source>
</evidence>
<evidence type="ECO:0000256" key="1">
    <source>
        <dbReference type="SAM" id="Phobius"/>
    </source>
</evidence>
<reference evidence="2 3" key="1">
    <citation type="submission" date="2016-09" db="EMBL/GenBank/DDBJ databases">
        <title>Serratia marcescens MSU-97 and epiphytic antimycotic-producing bacteria.</title>
        <authorList>
            <person name="Matilla M.A."/>
        </authorList>
    </citation>
    <scope>NUCLEOTIDE SEQUENCE [LARGE SCALE GENOMIC DNA]</scope>
    <source>
        <strain evidence="2 3">MSU-97</strain>
    </source>
</reference>
<keyword evidence="1" id="KW-1133">Transmembrane helix</keyword>
<proteinExistence type="predicted"/>
<feature type="transmembrane region" description="Helical" evidence="1">
    <location>
        <begin position="74"/>
        <end position="96"/>
    </location>
</feature>
<feature type="transmembrane region" description="Helical" evidence="1">
    <location>
        <begin position="20"/>
        <end position="42"/>
    </location>
</feature>
<evidence type="ECO:0000313" key="3">
    <source>
        <dbReference type="Proteomes" id="UP000185770"/>
    </source>
</evidence>
<gene>
    <name evidence="2" type="ORF">BHU62_01340</name>
</gene>
<dbReference type="Proteomes" id="UP000185770">
    <property type="component" value="Unassembled WGS sequence"/>
</dbReference>
<organism evidence="2 3">
    <name type="scientific">Serratia marcescens</name>
    <dbReference type="NCBI Taxonomy" id="615"/>
    <lineage>
        <taxon>Bacteria</taxon>
        <taxon>Pseudomonadati</taxon>
        <taxon>Pseudomonadota</taxon>
        <taxon>Gammaproteobacteria</taxon>
        <taxon>Enterobacterales</taxon>
        <taxon>Yersiniaceae</taxon>
        <taxon>Serratia</taxon>
    </lineage>
</organism>
<dbReference type="AlphaFoldDB" id="A0A1Q4P6I4"/>
<dbReference type="RefSeq" id="WP_073528786.1">
    <property type="nucleotide sequence ID" value="NZ_MJAO01000001.1"/>
</dbReference>
<protein>
    <submittedName>
        <fullName evidence="2">Uncharacterized protein</fullName>
    </submittedName>
</protein>
<feature type="transmembrane region" description="Helical" evidence="1">
    <location>
        <begin position="49"/>
        <end position="68"/>
    </location>
</feature>
<dbReference type="EMBL" id="MJAO01000001">
    <property type="protein sequence ID" value="OKB68717.1"/>
    <property type="molecule type" value="Genomic_DNA"/>
</dbReference>
<comment type="caution">
    <text evidence="2">The sequence shown here is derived from an EMBL/GenBank/DDBJ whole genome shotgun (WGS) entry which is preliminary data.</text>
</comment>
<keyword evidence="1" id="KW-0812">Transmembrane</keyword>
<accession>A0A1Q4P6I4</accession>
<sequence>MTRSAIDKQAPILHQPLHLISFVQALIIDWLKFFLVTFIKFVGRQTTEAVESGVVDLFLAALFALFGVDERGELFAASAAAQVAGFLASLAIGWLCTKR</sequence>